<dbReference type="AlphaFoldDB" id="A0A2B4SBJ1"/>
<reference evidence="6" key="1">
    <citation type="journal article" date="2017" name="bioRxiv">
        <title>Comparative analysis of the genomes of Stylophora pistillata and Acropora digitifera provides evidence for extensive differences between species of corals.</title>
        <authorList>
            <person name="Voolstra C.R."/>
            <person name="Li Y."/>
            <person name="Liew Y.J."/>
            <person name="Baumgarten S."/>
            <person name="Zoccola D."/>
            <person name="Flot J.-F."/>
            <person name="Tambutte S."/>
            <person name="Allemand D."/>
            <person name="Aranda M."/>
        </authorList>
    </citation>
    <scope>NUCLEOTIDE SEQUENCE [LARGE SCALE GENOMIC DNA]</scope>
</reference>
<dbReference type="Pfam" id="PF23334">
    <property type="entry name" value="VWC2L_2nd"/>
    <property type="match status" value="1"/>
</dbReference>
<name>A0A2B4SBJ1_STYPI</name>
<feature type="chain" id="PRO_5012292847" evidence="3">
    <location>
        <begin position="18"/>
        <end position="226"/>
    </location>
</feature>
<feature type="region of interest" description="Disordered" evidence="1">
    <location>
        <begin position="175"/>
        <end position="226"/>
    </location>
</feature>
<dbReference type="OrthoDB" id="5981403at2759"/>
<dbReference type="EMBL" id="LSMT01000132">
    <property type="protein sequence ID" value="PFX26190.1"/>
    <property type="molecule type" value="Genomic_DNA"/>
</dbReference>
<dbReference type="InterPro" id="IPR001007">
    <property type="entry name" value="VWF_dom"/>
</dbReference>
<keyword evidence="2" id="KW-0812">Transmembrane</keyword>
<evidence type="ECO:0000256" key="2">
    <source>
        <dbReference type="SAM" id="Phobius"/>
    </source>
</evidence>
<accession>A0A2B4SBJ1</accession>
<keyword evidence="3" id="KW-0732">Signal</keyword>
<gene>
    <name evidence="5" type="primary">Dgcr2</name>
    <name evidence="5" type="ORF">AWC38_SpisGene9163</name>
</gene>
<evidence type="ECO:0000256" key="1">
    <source>
        <dbReference type="SAM" id="MobiDB-lite"/>
    </source>
</evidence>
<proteinExistence type="predicted"/>
<evidence type="ECO:0000313" key="5">
    <source>
        <dbReference type="EMBL" id="PFX26190.1"/>
    </source>
</evidence>
<evidence type="ECO:0000313" key="6">
    <source>
        <dbReference type="Proteomes" id="UP000225706"/>
    </source>
</evidence>
<dbReference type="PANTHER" id="PTHR15256">
    <property type="entry name" value="INTEGRAL MEMBRANE PROTEIN DGCR2/IDD"/>
    <property type="match status" value="1"/>
</dbReference>
<dbReference type="PANTHER" id="PTHR15256:SF6">
    <property type="entry name" value="INTEGRAL MEMBRANE PROTEIN DGCR2_IDD"/>
    <property type="match status" value="1"/>
</dbReference>
<dbReference type="SUPFAM" id="SSF57603">
    <property type="entry name" value="FnI-like domain"/>
    <property type="match status" value="1"/>
</dbReference>
<feature type="signal peptide" evidence="3">
    <location>
        <begin position="1"/>
        <end position="17"/>
    </location>
</feature>
<evidence type="ECO:0000259" key="4">
    <source>
        <dbReference type="PROSITE" id="PS50184"/>
    </source>
</evidence>
<evidence type="ECO:0000256" key="3">
    <source>
        <dbReference type="SAM" id="SignalP"/>
    </source>
</evidence>
<dbReference type="InterPro" id="IPR042378">
    <property type="entry name" value="IDD"/>
</dbReference>
<keyword evidence="2" id="KW-0472">Membrane</keyword>
<keyword evidence="2" id="KW-1133">Transmembrane helix</keyword>
<dbReference type="Proteomes" id="UP000225706">
    <property type="component" value="Unassembled WGS sequence"/>
</dbReference>
<feature type="transmembrane region" description="Helical" evidence="2">
    <location>
        <begin position="118"/>
        <end position="139"/>
    </location>
</feature>
<feature type="domain" description="VWFC" evidence="4">
    <location>
        <begin position="45"/>
        <end position="108"/>
    </location>
</feature>
<keyword evidence="6" id="KW-1185">Reference proteome</keyword>
<dbReference type="PROSITE" id="PS50184">
    <property type="entry name" value="VWFC_2"/>
    <property type="match status" value="1"/>
</dbReference>
<dbReference type="GO" id="GO:0016020">
    <property type="term" value="C:membrane"/>
    <property type="evidence" value="ECO:0007669"/>
    <property type="project" value="TreeGrafter"/>
</dbReference>
<sequence length="226" mass="25561">MLLSFWAFFYWMTLCCSQGKELQEYFSSIMKKSGSQKLRRMIREAVCYDINGNKVQHGEPFVPEGNDFCYHCKCLSGQAGQCFTTECAVPTCEDYKAVPGKCCAYTCPSGVNSEAAELAIIISLSVGLVLLLILLVFVIDRNRKKNQRNRRRSEVLEQSQNLRPRPLNNRLAVIEEENGDGIEPPPPYTPGRGRYSIRKPHYASPPFTPNEPPPPYEIDSREATDV</sequence>
<feature type="compositionally biased region" description="Pro residues" evidence="1">
    <location>
        <begin position="206"/>
        <end position="216"/>
    </location>
</feature>
<comment type="caution">
    <text evidence="5">The sequence shown here is derived from an EMBL/GenBank/DDBJ whole genome shotgun (WGS) entry which is preliminary data.</text>
</comment>
<protein>
    <submittedName>
        <fullName evidence="5">Integral membrane protein DGCR2/IDD</fullName>
    </submittedName>
</protein>
<dbReference type="STRING" id="50429.A0A2B4SBJ1"/>
<organism evidence="5 6">
    <name type="scientific">Stylophora pistillata</name>
    <name type="common">Smooth cauliflower coral</name>
    <dbReference type="NCBI Taxonomy" id="50429"/>
    <lineage>
        <taxon>Eukaryota</taxon>
        <taxon>Metazoa</taxon>
        <taxon>Cnidaria</taxon>
        <taxon>Anthozoa</taxon>
        <taxon>Hexacorallia</taxon>
        <taxon>Scleractinia</taxon>
        <taxon>Astrocoeniina</taxon>
        <taxon>Pocilloporidae</taxon>
        <taxon>Stylophora</taxon>
    </lineage>
</organism>